<keyword evidence="6" id="KW-0560">Oxidoreductase</keyword>
<dbReference type="PANTHER" id="PTHR43872">
    <property type="entry name" value="MONOOXYGENASE, PUTATIVE (AFU_ORTHOLOGUE AFUA_8G02570)-RELATED"/>
    <property type="match status" value="1"/>
</dbReference>
<evidence type="ECO:0000313" key="8">
    <source>
        <dbReference type="EMBL" id="OXY99098.1"/>
    </source>
</evidence>
<dbReference type="EMBL" id="MCGQ01000006">
    <property type="protein sequence ID" value="OXY99098.1"/>
    <property type="molecule type" value="Genomic_DNA"/>
</dbReference>
<keyword evidence="3" id="KW-0285">Flavoprotein</keyword>
<protein>
    <submittedName>
        <fullName evidence="8">FAD-containing monooxygenase EthA</fullName>
    </submittedName>
</protein>
<dbReference type="AlphaFoldDB" id="A0A233STX7"/>
<name>A0A233STX7_STRDA</name>
<keyword evidence="9" id="KW-1185">Reference proteome</keyword>
<dbReference type="FunFam" id="3.50.50.60:FF:000228">
    <property type="entry name" value="FAD-containing monooxygenase EthA"/>
    <property type="match status" value="1"/>
</dbReference>
<keyword evidence="4" id="KW-0274">FAD</keyword>
<dbReference type="RefSeq" id="WP_094214921.1">
    <property type="nucleotide sequence ID" value="NZ_MCGQ01000006.1"/>
</dbReference>
<dbReference type="SUPFAM" id="SSF51905">
    <property type="entry name" value="FAD/NAD(P)-binding domain"/>
    <property type="match status" value="2"/>
</dbReference>
<evidence type="ECO:0000256" key="3">
    <source>
        <dbReference type="ARBA" id="ARBA00022630"/>
    </source>
</evidence>
<dbReference type="GO" id="GO:0050660">
    <property type="term" value="F:flavin adenine dinucleotide binding"/>
    <property type="evidence" value="ECO:0007669"/>
    <property type="project" value="InterPro"/>
</dbReference>
<dbReference type="InterPro" id="IPR020946">
    <property type="entry name" value="Flavin_mOase-like"/>
</dbReference>
<comment type="caution">
    <text evidence="8">The sequence shown here is derived from an EMBL/GenBank/DDBJ whole genome shotgun (WGS) entry which is preliminary data.</text>
</comment>
<dbReference type="GO" id="GO:0004499">
    <property type="term" value="F:N,N-dimethylaniline monooxygenase activity"/>
    <property type="evidence" value="ECO:0007669"/>
    <property type="project" value="InterPro"/>
</dbReference>
<evidence type="ECO:0000256" key="2">
    <source>
        <dbReference type="ARBA" id="ARBA00010139"/>
    </source>
</evidence>
<accession>A0A233STX7</accession>
<evidence type="ECO:0000313" key="9">
    <source>
        <dbReference type="Proteomes" id="UP000215483"/>
    </source>
</evidence>
<evidence type="ECO:0000256" key="5">
    <source>
        <dbReference type="ARBA" id="ARBA00022857"/>
    </source>
</evidence>
<dbReference type="InterPro" id="IPR051820">
    <property type="entry name" value="FAD-binding_MO"/>
</dbReference>
<comment type="cofactor">
    <cofactor evidence="1">
        <name>FAD</name>
        <dbReference type="ChEBI" id="CHEBI:57692"/>
    </cofactor>
</comment>
<comment type="similarity">
    <text evidence="2">Belongs to the FAD-binding monooxygenase family.</text>
</comment>
<keyword evidence="5" id="KW-0521">NADP</keyword>
<keyword evidence="7 8" id="KW-0503">Monooxygenase</keyword>
<dbReference type="PANTHER" id="PTHR43872:SF1">
    <property type="entry name" value="MONOOXYGENASE, PUTATIVE (AFU_ORTHOLOGUE AFUA_8G02570)-RELATED"/>
    <property type="match status" value="1"/>
</dbReference>
<evidence type="ECO:0000256" key="4">
    <source>
        <dbReference type="ARBA" id="ARBA00022827"/>
    </source>
</evidence>
<dbReference type="Pfam" id="PF13450">
    <property type="entry name" value="NAD_binding_8"/>
    <property type="match status" value="1"/>
</dbReference>
<dbReference type="GO" id="GO:0050661">
    <property type="term" value="F:NADP binding"/>
    <property type="evidence" value="ECO:0007669"/>
    <property type="project" value="InterPro"/>
</dbReference>
<dbReference type="Pfam" id="PF00743">
    <property type="entry name" value="FMO-like"/>
    <property type="match status" value="1"/>
</dbReference>
<organism evidence="8 9">
    <name type="scientific">Streptomyces diastatochromogenes</name>
    <dbReference type="NCBI Taxonomy" id="42236"/>
    <lineage>
        <taxon>Bacteria</taxon>
        <taxon>Bacillati</taxon>
        <taxon>Actinomycetota</taxon>
        <taxon>Actinomycetes</taxon>
        <taxon>Kitasatosporales</taxon>
        <taxon>Streptomycetaceae</taxon>
        <taxon>Streptomyces</taxon>
    </lineage>
</organism>
<gene>
    <name evidence="8" type="ORF">BEK98_03735</name>
</gene>
<proteinExistence type="inferred from homology"/>
<reference evidence="8 9" key="1">
    <citation type="submission" date="2016-07" db="EMBL/GenBank/DDBJ databases">
        <title>Draft genome of Streptomyces diastatochromogenes.</title>
        <authorList>
            <person name="Podduturi R."/>
            <person name="Lukassen M.B."/>
            <person name="Clausen N."/>
            <person name="Nielsen J.L."/>
            <person name="Jorgensen N.O."/>
        </authorList>
    </citation>
    <scope>NUCLEOTIDE SEQUENCE [LARGE SCALE GENOMIC DNA]</scope>
    <source>
        <strain evidence="8 9">DSM 40608</strain>
    </source>
</reference>
<dbReference type="Gene3D" id="3.50.50.60">
    <property type="entry name" value="FAD/NAD(P)-binding domain"/>
    <property type="match status" value="1"/>
</dbReference>
<dbReference type="OrthoDB" id="5168853at2"/>
<evidence type="ECO:0000256" key="1">
    <source>
        <dbReference type="ARBA" id="ARBA00001974"/>
    </source>
</evidence>
<evidence type="ECO:0000256" key="7">
    <source>
        <dbReference type="ARBA" id="ARBA00023033"/>
    </source>
</evidence>
<sequence length="506" mass="55915">MSGTAAAAARLQHVDVLIVGAGISGIDLGYHLTTKQPSRTFAIVDGRDAIGGTWDLFRYPGIRSDADMQSFGFEFKPWTKDNAIADAHEILDYLHETITENGLDRHLHLGHKVLRADFSSDTARWSVTLERTSDGEQFDVTCSVLFSAAGYYDYAGGYTPHFEGREDFGGLIVHPQQWPEDLDYTGKKVVVIGSGATAVTLLPSMAGTAGHVTMLQRSPSYVLPVPRKDPIANTLLRLLPDAVAYGITRRININRQRLILSLSRRYPRQMRRLIRRLNAAALPESYAVDTHFNPHYNPWDQRLCVVPDSDLFKAISSGAASVVTDHIVRFTERGILLKSGTELDADIIVTATGLNMLPFGGIALHVDGQPVELNDRLMFKAMMVSGVPNFAFALGYTTNAWTLKVDLVSDHLCRILAHMDRFGYAAFTPVVDDPALTRRPFLEMDTAYIKRAMHLFPQQGSHGPWTVDQNYALDRERLRGGPVEDPALHFTRAVVGAAETPEEAAA</sequence>
<evidence type="ECO:0000256" key="6">
    <source>
        <dbReference type="ARBA" id="ARBA00023002"/>
    </source>
</evidence>
<dbReference type="Proteomes" id="UP000215483">
    <property type="component" value="Unassembled WGS sequence"/>
</dbReference>
<dbReference type="InterPro" id="IPR036188">
    <property type="entry name" value="FAD/NAD-bd_sf"/>
</dbReference>